<dbReference type="Gene3D" id="3.40.630.190">
    <property type="entry name" value="LCP protein"/>
    <property type="match status" value="1"/>
</dbReference>
<feature type="domain" description="Cell envelope-related transcriptional attenuator" evidence="4">
    <location>
        <begin position="114"/>
        <end position="269"/>
    </location>
</feature>
<dbReference type="RefSeq" id="WP_307246116.1">
    <property type="nucleotide sequence ID" value="NZ_JAUSQZ010000001.1"/>
</dbReference>
<comment type="similarity">
    <text evidence="1">Belongs to the LytR/CpsA/Psr (LCP) family.</text>
</comment>
<reference evidence="6 7" key="1">
    <citation type="submission" date="2023-07" db="EMBL/GenBank/DDBJ databases">
        <title>Sequencing the genomes of 1000 actinobacteria strains.</title>
        <authorList>
            <person name="Klenk H.-P."/>
        </authorList>
    </citation>
    <scope>NUCLEOTIDE SEQUENCE [LARGE SCALE GENOMIC DNA]</scope>
    <source>
        <strain evidence="6 7">DSM 44388</strain>
    </source>
</reference>
<feature type="domain" description="LytR/CpsA/Psr regulator C-terminal" evidence="5">
    <location>
        <begin position="377"/>
        <end position="461"/>
    </location>
</feature>
<feature type="transmembrane region" description="Helical" evidence="3">
    <location>
        <begin position="33"/>
        <end position="53"/>
    </location>
</feature>
<accession>A0ABT9P7L0</accession>
<dbReference type="InterPro" id="IPR027381">
    <property type="entry name" value="LytR/CpsA/Psr_C"/>
</dbReference>
<dbReference type="Pfam" id="PF13399">
    <property type="entry name" value="LytR_C"/>
    <property type="match status" value="1"/>
</dbReference>
<evidence type="ECO:0000259" key="4">
    <source>
        <dbReference type="Pfam" id="PF03816"/>
    </source>
</evidence>
<evidence type="ECO:0000256" key="3">
    <source>
        <dbReference type="SAM" id="Phobius"/>
    </source>
</evidence>
<dbReference type="NCBIfam" id="TIGR00350">
    <property type="entry name" value="lytR_cpsA_psr"/>
    <property type="match status" value="1"/>
</dbReference>
<name>A0ABT9P7L0_9ACTN</name>
<keyword evidence="7" id="KW-1185">Reference proteome</keyword>
<proteinExistence type="inferred from homology"/>
<dbReference type="Gene3D" id="3.30.70.2390">
    <property type="match status" value="1"/>
</dbReference>
<dbReference type="InterPro" id="IPR004474">
    <property type="entry name" value="LytR_CpsA_psr"/>
</dbReference>
<dbReference type="PANTHER" id="PTHR33392">
    <property type="entry name" value="POLYISOPRENYL-TEICHOIC ACID--PEPTIDOGLYCAN TEICHOIC ACID TRANSFERASE TAGU"/>
    <property type="match status" value="1"/>
</dbReference>
<evidence type="ECO:0000313" key="7">
    <source>
        <dbReference type="Proteomes" id="UP001235712"/>
    </source>
</evidence>
<sequence length="523" mass="56060">MSAGPPAGSGKDDGRPVRHAHHQQARRRRWIRFTLYGLVVVLLLGTGGGFLVYQHLNGNISSSALFSGTTGSAGVRKADEQGRFPINVLVIGTDSRSSKENCKLGGACDEEHSNADVELLVHVSADRSNITAMSIPRDTMTDLPGCQDTTTGTSVQARYGQINTSLNYGPGCTVAAIHELTGITIDHFVLVDFSGVIAMSDATGGVEVCVDNNVYDTYSHLKLAKGRHTLKGEAALQFVRTRHGFGDGSDLGRTYGQHAFLSAAIRSLKDKGTLLNPTRLYGVADAATKALTVDDGLDSIPKLIDLATEFNKVDTDRITFTTMQTEPDPNNSNRVVPATTAQKLFDTIVDDRSLSKDKNATSSAGPSPSESSGSYFSVQVRNRSGVNGRAKKITQSLRTEGYIAATDTVTGENEARTAILYRDKHQLEQAQQLADDLNVPTSLLTRDEDVKVVTLVVGQDWTTGATYPKITNEQREEALTDSHASTAKESGCVPVSTQNTVTYNGVSMSPVQAYALATNVKDS</sequence>
<dbReference type="Pfam" id="PF03816">
    <property type="entry name" value="LytR_cpsA_psr"/>
    <property type="match status" value="1"/>
</dbReference>
<feature type="compositionally biased region" description="Low complexity" evidence="2">
    <location>
        <begin position="362"/>
        <end position="376"/>
    </location>
</feature>
<feature type="region of interest" description="Disordered" evidence="2">
    <location>
        <begin position="355"/>
        <end position="376"/>
    </location>
</feature>
<keyword evidence="3" id="KW-0472">Membrane</keyword>
<comment type="caution">
    <text evidence="6">The sequence shown here is derived from an EMBL/GenBank/DDBJ whole genome shotgun (WGS) entry which is preliminary data.</text>
</comment>
<evidence type="ECO:0000256" key="2">
    <source>
        <dbReference type="SAM" id="MobiDB-lite"/>
    </source>
</evidence>
<keyword evidence="3" id="KW-1133">Transmembrane helix</keyword>
<feature type="region of interest" description="Disordered" evidence="2">
    <location>
        <begin position="1"/>
        <end position="21"/>
    </location>
</feature>
<dbReference type="InterPro" id="IPR050922">
    <property type="entry name" value="LytR/CpsA/Psr_CW_biosynth"/>
</dbReference>
<evidence type="ECO:0000313" key="6">
    <source>
        <dbReference type="EMBL" id="MDP9828684.1"/>
    </source>
</evidence>
<dbReference type="PANTHER" id="PTHR33392:SF6">
    <property type="entry name" value="POLYISOPRENYL-TEICHOIC ACID--PEPTIDOGLYCAN TEICHOIC ACID TRANSFERASE TAGU"/>
    <property type="match status" value="1"/>
</dbReference>
<dbReference type="EMBL" id="JAUSQZ010000001">
    <property type="protein sequence ID" value="MDP9828684.1"/>
    <property type="molecule type" value="Genomic_DNA"/>
</dbReference>
<organism evidence="6 7">
    <name type="scientific">Kineosporia succinea</name>
    <dbReference type="NCBI Taxonomy" id="84632"/>
    <lineage>
        <taxon>Bacteria</taxon>
        <taxon>Bacillati</taxon>
        <taxon>Actinomycetota</taxon>
        <taxon>Actinomycetes</taxon>
        <taxon>Kineosporiales</taxon>
        <taxon>Kineosporiaceae</taxon>
        <taxon>Kineosporia</taxon>
    </lineage>
</organism>
<keyword evidence="3" id="KW-0812">Transmembrane</keyword>
<dbReference type="Proteomes" id="UP001235712">
    <property type="component" value="Unassembled WGS sequence"/>
</dbReference>
<protein>
    <submittedName>
        <fullName evidence="6">LCP family protein required for cell wall assembly</fullName>
    </submittedName>
</protein>
<gene>
    <name evidence="6" type="ORF">J2S57_004433</name>
</gene>
<evidence type="ECO:0000259" key="5">
    <source>
        <dbReference type="Pfam" id="PF13399"/>
    </source>
</evidence>
<evidence type="ECO:0000256" key="1">
    <source>
        <dbReference type="ARBA" id="ARBA00006068"/>
    </source>
</evidence>